<dbReference type="GO" id="GO:0007165">
    <property type="term" value="P:signal transduction"/>
    <property type="evidence" value="ECO:0007669"/>
    <property type="project" value="UniProtKB-KW"/>
</dbReference>
<proteinExistence type="inferred from homology"/>
<dbReference type="PANTHER" id="PTHR21143:SF133">
    <property type="entry name" value="GUSTATORY AND PHEROMONE RECEPTOR 32A-RELATED"/>
    <property type="match status" value="1"/>
</dbReference>
<dbReference type="EMBL" id="JASPKZ010008350">
    <property type="protein sequence ID" value="KAJ9580293.1"/>
    <property type="molecule type" value="Genomic_DNA"/>
</dbReference>
<keyword evidence="4 8" id="KW-1133">Transmembrane helix</keyword>
<feature type="transmembrane region" description="Helical" evidence="8">
    <location>
        <begin position="14"/>
        <end position="31"/>
    </location>
</feature>
<comment type="caution">
    <text evidence="8">Lacks conserved residue(s) required for the propagation of feature annotation.</text>
</comment>
<keyword evidence="5 8" id="KW-0472">Membrane</keyword>
<dbReference type="GO" id="GO:0030424">
    <property type="term" value="C:axon"/>
    <property type="evidence" value="ECO:0007669"/>
    <property type="project" value="TreeGrafter"/>
</dbReference>
<gene>
    <name evidence="9" type="ORF">L9F63_004055</name>
</gene>
<feature type="transmembrane region" description="Helical" evidence="8">
    <location>
        <begin position="43"/>
        <end position="62"/>
    </location>
</feature>
<feature type="transmembrane region" description="Helical" evidence="8">
    <location>
        <begin position="129"/>
        <end position="154"/>
    </location>
</feature>
<feature type="transmembrane region" description="Helical" evidence="8">
    <location>
        <begin position="265"/>
        <end position="285"/>
    </location>
</feature>
<comment type="caution">
    <text evidence="9">The sequence shown here is derived from an EMBL/GenBank/DDBJ whole genome shotgun (WGS) entry which is preliminary data.</text>
</comment>
<keyword evidence="6 8" id="KW-0675">Receptor</keyword>
<name>A0AAD7ZGT9_DIPPU</name>
<keyword evidence="3 8" id="KW-0812">Transmembrane</keyword>
<dbReference type="GO" id="GO:0030425">
    <property type="term" value="C:dendrite"/>
    <property type="evidence" value="ECO:0007669"/>
    <property type="project" value="TreeGrafter"/>
</dbReference>
<dbReference type="Pfam" id="PF08395">
    <property type="entry name" value="7tm_7"/>
    <property type="match status" value="1"/>
</dbReference>
<dbReference type="GO" id="GO:0005886">
    <property type="term" value="C:plasma membrane"/>
    <property type="evidence" value="ECO:0007669"/>
    <property type="project" value="UniProtKB-SubCell"/>
</dbReference>
<dbReference type="PANTHER" id="PTHR21143">
    <property type="entry name" value="INVERTEBRATE GUSTATORY RECEPTOR"/>
    <property type="match status" value="1"/>
</dbReference>
<reference evidence="9" key="2">
    <citation type="submission" date="2023-05" db="EMBL/GenBank/DDBJ databases">
        <authorList>
            <person name="Fouks B."/>
        </authorList>
    </citation>
    <scope>NUCLEOTIDE SEQUENCE</scope>
    <source>
        <strain evidence="9">Stay&amp;Tobe</strain>
        <tissue evidence="9">Testes</tissue>
    </source>
</reference>
<dbReference type="GO" id="GO:0007635">
    <property type="term" value="P:chemosensory behavior"/>
    <property type="evidence" value="ECO:0007669"/>
    <property type="project" value="TreeGrafter"/>
</dbReference>
<keyword evidence="10" id="KW-1185">Reference proteome</keyword>
<accession>A0AAD7ZGT9</accession>
<evidence type="ECO:0000256" key="7">
    <source>
        <dbReference type="ARBA" id="ARBA00023224"/>
    </source>
</evidence>
<dbReference type="Proteomes" id="UP001233999">
    <property type="component" value="Unassembled WGS sequence"/>
</dbReference>
<evidence type="ECO:0000256" key="2">
    <source>
        <dbReference type="ARBA" id="ARBA00022475"/>
    </source>
</evidence>
<evidence type="ECO:0000256" key="5">
    <source>
        <dbReference type="ARBA" id="ARBA00023136"/>
    </source>
</evidence>
<feature type="transmembrane region" description="Helical" evidence="8">
    <location>
        <begin position="361"/>
        <end position="379"/>
    </location>
</feature>
<protein>
    <recommendedName>
        <fullName evidence="8">Gustatory receptor</fullName>
    </recommendedName>
</protein>
<evidence type="ECO:0000313" key="9">
    <source>
        <dbReference type="EMBL" id="KAJ9580293.1"/>
    </source>
</evidence>
<comment type="similarity">
    <text evidence="8">Belongs to the insect chemoreceptor superfamily. Gustatory receptor (GR) family.</text>
</comment>
<reference evidence="9" key="1">
    <citation type="journal article" date="2023" name="IScience">
        <title>Live-bearing cockroach genome reveals convergent evolutionary mechanisms linked to viviparity in insects and beyond.</title>
        <authorList>
            <person name="Fouks B."/>
            <person name="Harrison M.C."/>
            <person name="Mikhailova A.A."/>
            <person name="Marchal E."/>
            <person name="English S."/>
            <person name="Carruthers M."/>
            <person name="Jennings E.C."/>
            <person name="Chiamaka E.L."/>
            <person name="Frigard R.A."/>
            <person name="Pippel M."/>
            <person name="Attardo G.M."/>
            <person name="Benoit J.B."/>
            <person name="Bornberg-Bauer E."/>
            <person name="Tobe S.S."/>
        </authorList>
    </citation>
    <scope>NUCLEOTIDE SEQUENCE</scope>
    <source>
        <strain evidence="9">Stay&amp;Tobe</strain>
    </source>
</reference>
<evidence type="ECO:0000313" key="10">
    <source>
        <dbReference type="Proteomes" id="UP001233999"/>
    </source>
</evidence>
<comment type="subcellular location">
    <subcellularLocation>
        <location evidence="1 8">Cell membrane</location>
        <topology evidence="1 8">Multi-pass membrane protein</topology>
    </subcellularLocation>
</comment>
<sequence>MAKLYTFSSSVKPLYYLLQILGLSSLSLSKLNTFVQINLLWKIYNILVLTMLIFFGSCAAFERLNQPGLKATAVFGEILTMVIGAFKSVTAVFLCTIVNNTKNENLISKILAIDSFLFVNPNNLYRKTFIFILLQVLLVYIYVIVLFLFDIFVWNVSLQTMTLWCLLTGYPHRIVNMACVIQFCDFVLLLKDRLHVLNLKMSSTIKDIVEKTPINISKLILPNNSYNLNKSPDYFQLKENIHNIRKCYDISCDITELINNTHGTLLFIELVLAGIELTLALYFLLSTILGRTEIHHIFKLISLTAPCRAVINEYETCVMLVQKLLLEDLNDEATRELKLFAEQLFHRRIKFTALNFLHIDYTVLFTIFGAVTTYLVFALQYR</sequence>
<organism evidence="9 10">
    <name type="scientific">Diploptera punctata</name>
    <name type="common">Pacific beetle cockroach</name>
    <dbReference type="NCBI Taxonomy" id="6984"/>
    <lineage>
        <taxon>Eukaryota</taxon>
        <taxon>Metazoa</taxon>
        <taxon>Ecdysozoa</taxon>
        <taxon>Arthropoda</taxon>
        <taxon>Hexapoda</taxon>
        <taxon>Insecta</taxon>
        <taxon>Pterygota</taxon>
        <taxon>Neoptera</taxon>
        <taxon>Polyneoptera</taxon>
        <taxon>Dictyoptera</taxon>
        <taxon>Blattodea</taxon>
        <taxon>Blaberoidea</taxon>
        <taxon>Blaberidae</taxon>
        <taxon>Diplopterinae</taxon>
        <taxon>Diploptera</taxon>
    </lineage>
</organism>
<evidence type="ECO:0000256" key="1">
    <source>
        <dbReference type="ARBA" id="ARBA00004651"/>
    </source>
</evidence>
<comment type="function">
    <text evidence="8">Gustatory receptor which mediates acceptance or avoidance behavior, depending on its substrates.</text>
</comment>
<evidence type="ECO:0000256" key="6">
    <source>
        <dbReference type="ARBA" id="ARBA00023170"/>
    </source>
</evidence>
<evidence type="ECO:0000256" key="8">
    <source>
        <dbReference type="RuleBase" id="RU363108"/>
    </source>
</evidence>
<evidence type="ECO:0000256" key="3">
    <source>
        <dbReference type="ARBA" id="ARBA00022692"/>
    </source>
</evidence>
<evidence type="ECO:0000256" key="4">
    <source>
        <dbReference type="ARBA" id="ARBA00022989"/>
    </source>
</evidence>
<dbReference type="AlphaFoldDB" id="A0AAD7ZGT9"/>
<dbReference type="GO" id="GO:0050909">
    <property type="term" value="P:sensory perception of taste"/>
    <property type="evidence" value="ECO:0007669"/>
    <property type="project" value="InterPro"/>
</dbReference>
<dbReference type="GO" id="GO:0008049">
    <property type="term" value="P:male courtship behavior"/>
    <property type="evidence" value="ECO:0007669"/>
    <property type="project" value="TreeGrafter"/>
</dbReference>
<keyword evidence="2 8" id="KW-1003">Cell membrane</keyword>
<keyword evidence="7 8" id="KW-0807">Transducer</keyword>
<dbReference type="InterPro" id="IPR013604">
    <property type="entry name" value="7TM_chemorcpt"/>
</dbReference>
<feature type="transmembrane region" description="Helical" evidence="8">
    <location>
        <begin position="74"/>
        <end position="99"/>
    </location>
</feature>
<dbReference type="GO" id="GO:0043025">
    <property type="term" value="C:neuronal cell body"/>
    <property type="evidence" value="ECO:0007669"/>
    <property type="project" value="TreeGrafter"/>
</dbReference>